<accession>K1WPP4</accession>
<dbReference type="InParanoid" id="K1WPP4"/>
<dbReference type="OrthoDB" id="437457at2759"/>
<dbReference type="AlphaFoldDB" id="K1WPP4"/>
<evidence type="ECO:0000313" key="2">
    <source>
        <dbReference type="Proteomes" id="UP000006753"/>
    </source>
</evidence>
<dbReference type="KEGG" id="mbe:MBM_07572"/>
<dbReference type="RefSeq" id="XP_007295461.1">
    <property type="nucleotide sequence ID" value="XM_007295399.1"/>
</dbReference>
<protein>
    <submittedName>
        <fullName evidence="1">Uncharacterized protein</fullName>
    </submittedName>
</protein>
<sequence>MLRHGNFLINNPRLAGEDGNLYKLALFFPAKIASPKLIWVATKAFFDDDGEIDAFANIDEKYVPDVRSHGHFLNRQSYFHIHRSETYPFKKPDPNETKYNKLLSGYDVVLKLFPSGIAGEDWPIEYLSKAFYEDVTVADLRRVAEHFVAKARFSEADIPNDLVIHDPKKWVPGVKISCSGDIKILGKKLFREFLVHKSHPVSFSSHVSEISELIGFALRVCKCGFDRRSRRICIMTP</sequence>
<organism evidence="1 2">
    <name type="scientific">Marssonina brunnea f. sp. multigermtubi (strain MB_m1)</name>
    <name type="common">Marssonina leaf spot fungus</name>
    <dbReference type="NCBI Taxonomy" id="1072389"/>
    <lineage>
        <taxon>Eukaryota</taxon>
        <taxon>Fungi</taxon>
        <taxon>Dikarya</taxon>
        <taxon>Ascomycota</taxon>
        <taxon>Pezizomycotina</taxon>
        <taxon>Leotiomycetes</taxon>
        <taxon>Helotiales</taxon>
        <taxon>Drepanopezizaceae</taxon>
        <taxon>Drepanopeziza</taxon>
    </lineage>
</organism>
<name>K1WPP4_MARBU</name>
<gene>
    <name evidence="1" type="ORF">MBM_07572</name>
</gene>
<reference evidence="1 2" key="1">
    <citation type="journal article" date="2012" name="BMC Genomics">
        <title>Sequencing the genome of Marssonina brunnea reveals fungus-poplar co-evolution.</title>
        <authorList>
            <person name="Zhu S."/>
            <person name="Cao Y.-Z."/>
            <person name="Jiang C."/>
            <person name="Tan B.-Y."/>
            <person name="Wang Z."/>
            <person name="Feng S."/>
            <person name="Zhang L."/>
            <person name="Su X.-H."/>
            <person name="Brejova B."/>
            <person name="Vinar T."/>
            <person name="Xu M."/>
            <person name="Wang M.-X."/>
            <person name="Zhang S.-G."/>
            <person name="Huang M.-R."/>
            <person name="Wu R."/>
            <person name="Zhou Y."/>
        </authorList>
    </citation>
    <scope>NUCLEOTIDE SEQUENCE [LARGE SCALE GENOMIC DNA]</scope>
    <source>
        <strain evidence="1 2">MB_m1</strain>
    </source>
</reference>
<keyword evidence="2" id="KW-1185">Reference proteome</keyword>
<dbReference type="GeneID" id="18763507"/>
<proteinExistence type="predicted"/>
<dbReference type="EMBL" id="JH921446">
    <property type="protein sequence ID" value="EKD14342.1"/>
    <property type="molecule type" value="Genomic_DNA"/>
</dbReference>
<dbReference type="Proteomes" id="UP000006753">
    <property type="component" value="Unassembled WGS sequence"/>
</dbReference>
<dbReference type="HOGENOM" id="CLU_1170848_0_0_1"/>
<evidence type="ECO:0000313" key="1">
    <source>
        <dbReference type="EMBL" id="EKD14342.1"/>
    </source>
</evidence>